<feature type="transmembrane region" description="Helical" evidence="11">
    <location>
        <begin position="148"/>
        <end position="174"/>
    </location>
</feature>
<dbReference type="InterPro" id="IPR025607">
    <property type="entry name" value="Ribosomal_uL18_C_euk"/>
</dbReference>
<feature type="region of interest" description="Disordered" evidence="10">
    <location>
        <begin position="731"/>
        <end position="766"/>
    </location>
</feature>
<keyword evidence="4" id="KW-0963">Cytoplasm</keyword>
<feature type="transmembrane region" description="Helical" evidence="11">
    <location>
        <begin position="45"/>
        <end position="62"/>
    </location>
</feature>
<dbReference type="AlphaFoldDB" id="A0A2N5VBQ4"/>
<dbReference type="CDD" id="cd00432">
    <property type="entry name" value="Ribosomal_L18_L5e"/>
    <property type="match status" value="1"/>
</dbReference>
<dbReference type="Pfam" id="PF14204">
    <property type="entry name" value="Ribosomal_L18_c"/>
    <property type="match status" value="1"/>
</dbReference>
<evidence type="ECO:0000256" key="4">
    <source>
        <dbReference type="ARBA" id="ARBA00022490"/>
    </source>
</evidence>
<evidence type="ECO:0000259" key="13">
    <source>
        <dbReference type="Pfam" id="PF14204"/>
    </source>
</evidence>
<gene>
    <name evidence="14" type="ORF">PCASD_04390</name>
</gene>
<evidence type="ECO:0000256" key="10">
    <source>
        <dbReference type="SAM" id="MobiDB-lite"/>
    </source>
</evidence>
<comment type="caution">
    <text evidence="14">The sequence shown here is derived from an EMBL/GenBank/DDBJ whole genome shotgun (WGS) entry which is preliminary data.</text>
</comment>
<feature type="domain" description="Large ribosomal subunit protein uL18 C-terminal eukaryotes" evidence="13">
    <location>
        <begin position="720"/>
        <end position="778"/>
    </location>
</feature>
<evidence type="ECO:0000313" key="15">
    <source>
        <dbReference type="Proteomes" id="UP000235392"/>
    </source>
</evidence>
<evidence type="ECO:0000256" key="3">
    <source>
        <dbReference type="ARBA" id="ARBA00007116"/>
    </source>
</evidence>
<name>A0A2N5VBQ4_9BASI</name>
<dbReference type="Proteomes" id="UP000235392">
    <property type="component" value="Unassembled WGS sequence"/>
</dbReference>
<dbReference type="GO" id="GO:0006412">
    <property type="term" value="P:translation"/>
    <property type="evidence" value="ECO:0007669"/>
    <property type="project" value="InterPro"/>
</dbReference>
<feature type="compositionally biased region" description="Basic and acidic residues" evidence="10">
    <location>
        <begin position="739"/>
        <end position="750"/>
    </location>
</feature>
<accession>A0A2N5VBQ4</accession>
<feature type="transmembrane region" description="Helical" evidence="11">
    <location>
        <begin position="194"/>
        <end position="221"/>
    </location>
</feature>
<dbReference type="Pfam" id="PF17144">
    <property type="entry name" value="Ribosomal_L5e"/>
    <property type="match status" value="1"/>
</dbReference>
<feature type="domain" description="Wax synthase" evidence="12">
    <location>
        <begin position="258"/>
        <end position="344"/>
    </location>
</feature>
<evidence type="ECO:0000259" key="12">
    <source>
        <dbReference type="Pfam" id="PF13813"/>
    </source>
</evidence>
<keyword evidence="7 11" id="KW-1133">Transmembrane helix</keyword>
<keyword evidence="6" id="KW-0689">Ribosomal protein</keyword>
<dbReference type="GO" id="GO:0003735">
    <property type="term" value="F:structural constituent of ribosome"/>
    <property type="evidence" value="ECO:0007669"/>
    <property type="project" value="InterPro"/>
</dbReference>
<dbReference type="Pfam" id="PF13813">
    <property type="entry name" value="MBOAT_2"/>
    <property type="match status" value="1"/>
</dbReference>
<evidence type="ECO:0000313" key="14">
    <source>
        <dbReference type="EMBL" id="PLW47428.1"/>
    </source>
</evidence>
<dbReference type="EMBL" id="PGCI01000031">
    <property type="protein sequence ID" value="PLW47428.1"/>
    <property type="molecule type" value="Genomic_DNA"/>
</dbReference>
<dbReference type="SUPFAM" id="SSF53137">
    <property type="entry name" value="Translational machinery components"/>
    <property type="match status" value="1"/>
</dbReference>
<feature type="transmembrane region" description="Helical" evidence="11">
    <location>
        <begin position="374"/>
        <end position="394"/>
    </location>
</feature>
<keyword evidence="8 11" id="KW-0472">Membrane</keyword>
<evidence type="ECO:0000256" key="2">
    <source>
        <dbReference type="ARBA" id="ARBA00004496"/>
    </source>
</evidence>
<keyword evidence="9" id="KW-0687">Ribonucleoprotein</keyword>
<dbReference type="InterPro" id="IPR005485">
    <property type="entry name" value="Rbsml_uL18_euk_arch"/>
</dbReference>
<organism evidence="14 15">
    <name type="scientific">Puccinia coronata f. sp. avenae</name>
    <dbReference type="NCBI Taxonomy" id="200324"/>
    <lineage>
        <taxon>Eukaryota</taxon>
        <taxon>Fungi</taxon>
        <taxon>Dikarya</taxon>
        <taxon>Basidiomycota</taxon>
        <taxon>Pucciniomycotina</taxon>
        <taxon>Pucciniomycetes</taxon>
        <taxon>Pucciniales</taxon>
        <taxon>Pucciniaceae</taxon>
        <taxon>Puccinia</taxon>
    </lineage>
</organism>
<dbReference type="HAMAP" id="MF_01337_A">
    <property type="entry name" value="Ribosomal_uL18_A"/>
    <property type="match status" value="1"/>
</dbReference>
<keyword evidence="5 11" id="KW-0812">Transmembrane</keyword>
<evidence type="ECO:0000256" key="5">
    <source>
        <dbReference type="ARBA" id="ARBA00022692"/>
    </source>
</evidence>
<evidence type="ECO:0000256" key="7">
    <source>
        <dbReference type="ARBA" id="ARBA00022989"/>
    </source>
</evidence>
<dbReference type="GO" id="GO:0008097">
    <property type="term" value="F:5S rRNA binding"/>
    <property type="evidence" value="ECO:0007669"/>
    <property type="project" value="InterPro"/>
</dbReference>
<dbReference type="PANTHER" id="PTHR23410">
    <property type="entry name" value="RIBOSOMAL PROTEIN L5-RELATED"/>
    <property type="match status" value="1"/>
</dbReference>
<evidence type="ECO:0000256" key="11">
    <source>
        <dbReference type="SAM" id="Phobius"/>
    </source>
</evidence>
<dbReference type="PANTHER" id="PTHR23410:SF12">
    <property type="entry name" value="LARGE RIBOSOMAL SUBUNIT PROTEIN UL18"/>
    <property type="match status" value="1"/>
</dbReference>
<proteinExistence type="inferred from homology"/>
<evidence type="ECO:0000256" key="6">
    <source>
        <dbReference type="ARBA" id="ARBA00022980"/>
    </source>
</evidence>
<dbReference type="GO" id="GO:0016020">
    <property type="term" value="C:membrane"/>
    <property type="evidence" value="ECO:0007669"/>
    <property type="project" value="UniProtKB-SubCell"/>
</dbReference>
<dbReference type="InterPro" id="IPR057268">
    <property type="entry name" value="Ribosomal_L18"/>
</dbReference>
<protein>
    <recommendedName>
        <fullName evidence="16">Ribosomal protein L5 eukaryotic C-terminal domain-containing protein</fullName>
    </recommendedName>
</protein>
<reference evidence="14 15" key="1">
    <citation type="submission" date="2017-11" db="EMBL/GenBank/DDBJ databases">
        <title>De novo assembly and phasing of dikaryotic genomes from two isolates of Puccinia coronata f. sp. avenae, the causal agent of oat crown rust.</title>
        <authorList>
            <person name="Miller M.E."/>
            <person name="Zhang Y."/>
            <person name="Omidvar V."/>
            <person name="Sperschneider J."/>
            <person name="Schwessinger B."/>
            <person name="Raley C."/>
            <person name="Palmer J.M."/>
            <person name="Garnica D."/>
            <person name="Upadhyaya N."/>
            <person name="Rathjen J."/>
            <person name="Taylor J.M."/>
            <person name="Park R.F."/>
            <person name="Dodds P.N."/>
            <person name="Hirsch C.D."/>
            <person name="Kianian S.F."/>
            <person name="Figueroa M."/>
        </authorList>
    </citation>
    <scope>NUCLEOTIDE SEQUENCE [LARGE SCALE GENOMIC DNA]</scope>
    <source>
        <strain evidence="14">12SD80</strain>
    </source>
</reference>
<sequence length="781" mass="87638">MMMILEWLRMGSHLVPLAVQAGLLQLVWTSPAEYAANPRIRWTRIGLLPISLSLLFSNFLLLKQRPDISAPFKVSLGCMFAGLFFKSFLLAFNQPSSKNASPAQDRLPPSVLSNFINILSLLLNGSSNPSKQCRLVTGKGDHTIRADGVFLISTIGRMVFLNSLGVVGLCIWQGVNDEVLLSRYPILERYQSEITTLVWGVFPWTSIDLAGCLSRIFLLVLKSVNRLLSNLTPHQHPLAKELSQTDLEQTCPFHFQKTPFTASSVIDFWTRHWHGLIRDLVIEAGTIPVTFLVVRAFGARQAHPKFLRLCGILAAFAISAILHEAGIWAVGSFDWRLRTSVFFMSQGVGVCFENAFKHFTGRAVGGPLGRLWTYTWLVLFGTPMVSCWISHVGFEQHRILAHVSRLGFWKMLATPFVLAQLAFFLTIIHIISRHRFLAGMDWSQGMQFFLPIFLTGFLTGGYRQPGLAQPSPGQSHLLLHSPPNMPFVKVVKNSAYFSRFQVKYRRRREGKTDYYARKRLITQAKNKYNSPKYRLVVRITNRDIICQVVHAKLQGDFVLAAAYSHELPRYGIKHGLTNWAAAYATGLLVARRALVKLGLDEKYQGVEEPEGDLVLTEANDEGPRPFKAFLDVGLRRTSTGARVFGAMKGASDGGIFVPHSENRFPGYDPEAKELDADMLKSYIYGGHVAEYMEALEEEDDERFKKQFSTYLADDIGSGDIEEIYTEAHKAIRADPSPKPTDKSKLDEYKKASKKNKPTKIGKEQRAANVKAKVQAYMAASA</sequence>
<comment type="subcellular location">
    <subcellularLocation>
        <location evidence="2">Cytoplasm</location>
    </subcellularLocation>
    <subcellularLocation>
        <location evidence="1">Membrane</location>
        <topology evidence="1">Multi-pass membrane protein</topology>
    </subcellularLocation>
</comment>
<dbReference type="GO" id="GO:0022625">
    <property type="term" value="C:cytosolic large ribosomal subunit"/>
    <property type="evidence" value="ECO:0007669"/>
    <property type="project" value="TreeGrafter"/>
</dbReference>
<dbReference type="FunFam" id="3.30.420.100:FF:000002">
    <property type="entry name" value="60S ribosomal protein L5"/>
    <property type="match status" value="1"/>
</dbReference>
<dbReference type="Gene3D" id="3.30.420.100">
    <property type="match status" value="1"/>
</dbReference>
<feature type="transmembrane region" description="Helical" evidence="11">
    <location>
        <begin position="74"/>
        <end position="91"/>
    </location>
</feature>
<feature type="transmembrane region" description="Helical" evidence="11">
    <location>
        <begin position="306"/>
        <end position="330"/>
    </location>
</feature>
<evidence type="ECO:0000256" key="1">
    <source>
        <dbReference type="ARBA" id="ARBA00004141"/>
    </source>
</evidence>
<feature type="transmembrane region" description="Helical" evidence="11">
    <location>
        <begin position="406"/>
        <end position="432"/>
    </location>
</feature>
<evidence type="ECO:0000256" key="8">
    <source>
        <dbReference type="ARBA" id="ARBA00023136"/>
    </source>
</evidence>
<dbReference type="PRINTS" id="PR00058">
    <property type="entry name" value="RIBOSOMALL5"/>
</dbReference>
<comment type="similarity">
    <text evidence="3">Belongs to the universal ribosomal protein uL18 family.</text>
</comment>
<evidence type="ECO:0008006" key="16">
    <source>
        <dbReference type="Google" id="ProtNLM"/>
    </source>
</evidence>
<dbReference type="InterPro" id="IPR032805">
    <property type="entry name" value="Wax_synthase_dom"/>
</dbReference>
<evidence type="ECO:0000256" key="9">
    <source>
        <dbReference type="ARBA" id="ARBA00023274"/>
    </source>
</evidence>
<dbReference type="GO" id="GO:0000027">
    <property type="term" value="P:ribosomal large subunit assembly"/>
    <property type="evidence" value="ECO:0007669"/>
    <property type="project" value="TreeGrafter"/>
</dbReference>